<keyword evidence="1" id="KW-1133">Transmembrane helix</keyword>
<protein>
    <submittedName>
        <fullName evidence="2">Uncharacterized protein</fullName>
    </submittedName>
</protein>
<dbReference type="EMBL" id="WJXW01000011">
    <property type="protein sequence ID" value="KAF9732120.1"/>
    <property type="molecule type" value="Genomic_DNA"/>
</dbReference>
<proteinExistence type="predicted"/>
<keyword evidence="3" id="KW-1185">Reference proteome</keyword>
<accession>A0A9P6GBR3</accession>
<keyword evidence="1" id="KW-0812">Transmembrane</keyword>
<sequence length="420" mass="46510">MPPNQTWRAPDIFDTACIFAFAGATFSAPVLRLFRRARPGAWTFRFGALSMLAVGTLAITDPRTTREVLIKKDVQVSTSPGKLWARSNGFTTDDSAVLGGLSALALRIKVRPLRILPTWQRYVGYAGITLAGALLGSQFAAQPLLLRRSRSLKAQNDMYKAEQKKDDDMMQLRNSPDFLEKMDHIFLGKQILQTVSSIQFSLHRAGISDAALLSPLPRKSPVSWLPQSIYPILLHPGIDESRIDWTLAARLNPQPSGNTVDTMTREAEYVAFQINERIQALGLSSPGPKAGTDSERNPTLISSTMALIRLQRSILEDIEEEKSRHGEIFDVSAFLSSLNIEAKHNRNYDPQASVSCLRASLAYWDKGFESALAKGTVTVEQLQPVKTGLKLLINDLERESYAVQNLQYGGIEGSHEAPYP</sequence>
<comment type="caution">
    <text evidence="2">The sequence shown here is derived from an EMBL/GenBank/DDBJ whole genome shotgun (WGS) entry which is preliminary data.</text>
</comment>
<name>A0A9P6GBR3_9PLEO</name>
<reference evidence="2" key="1">
    <citation type="journal article" date="2020" name="Mol. Plant Microbe Interact.">
        <title>Genome Sequence of the Biocontrol Agent Coniothyrium minitans strain Conio (IMI 134523).</title>
        <authorList>
            <person name="Patel D."/>
            <person name="Shittu T.A."/>
            <person name="Baroncelli R."/>
            <person name="Muthumeenakshi S."/>
            <person name="Osborne T.H."/>
            <person name="Janganan T.K."/>
            <person name="Sreenivasaprasad S."/>
        </authorList>
    </citation>
    <scope>NUCLEOTIDE SEQUENCE</scope>
    <source>
        <strain evidence="2">Conio</strain>
    </source>
</reference>
<evidence type="ECO:0000313" key="2">
    <source>
        <dbReference type="EMBL" id="KAF9732120.1"/>
    </source>
</evidence>
<dbReference type="Proteomes" id="UP000756921">
    <property type="component" value="Unassembled WGS sequence"/>
</dbReference>
<evidence type="ECO:0000313" key="3">
    <source>
        <dbReference type="Proteomes" id="UP000756921"/>
    </source>
</evidence>
<evidence type="ECO:0000256" key="1">
    <source>
        <dbReference type="SAM" id="Phobius"/>
    </source>
</evidence>
<gene>
    <name evidence="2" type="ORF">PMIN01_10049</name>
</gene>
<feature type="transmembrane region" description="Helical" evidence="1">
    <location>
        <begin position="41"/>
        <end position="59"/>
    </location>
</feature>
<organism evidence="2 3">
    <name type="scientific">Paraphaeosphaeria minitans</name>
    <dbReference type="NCBI Taxonomy" id="565426"/>
    <lineage>
        <taxon>Eukaryota</taxon>
        <taxon>Fungi</taxon>
        <taxon>Dikarya</taxon>
        <taxon>Ascomycota</taxon>
        <taxon>Pezizomycotina</taxon>
        <taxon>Dothideomycetes</taxon>
        <taxon>Pleosporomycetidae</taxon>
        <taxon>Pleosporales</taxon>
        <taxon>Massarineae</taxon>
        <taxon>Didymosphaeriaceae</taxon>
        <taxon>Paraphaeosphaeria</taxon>
    </lineage>
</organism>
<dbReference type="OrthoDB" id="3765308at2759"/>
<feature type="transmembrane region" description="Helical" evidence="1">
    <location>
        <begin position="12"/>
        <end position="34"/>
    </location>
</feature>
<dbReference type="AlphaFoldDB" id="A0A9P6GBR3"/>
<keyword evidence="1" id="KW-0472">Membrane</keyword>